<dbReference type="AlphaFoldDB" id="A0A016WLK8"/>
<dbReference type="EMBL" id="JARK01000226">
    <property type="protein sequence ID" value="EYC40162.1"/>
    <property type="molecule type" value="Genomic_DNA"/>
</dbReference>
<sequence length="224" mass="25148">MCVYVSLYTRTSQQKRRIPTPSCSARRVMYGKDRLLCLPQLECVENWGTNLETCPTVGRRCAGVQKRGNACRRVQRCDKGAPESKDGTSMSLSTEDLLANDHSEPAPSETCDGIDSCEKPASDCGPHPADRKVLGKNRKRLYEETSAKQCSHETINAIKSKLEQNISHDKFVIFGNFVATYLKDLPEQAAVEKMRTINKVMFHPHVEQEYLVQIVPISEQGVLM</sequence>
<protein>
    <submittedName>
        <fullName evidence="1">Uncharacterized protein</fullName>
    </submittedName>
</protein>
<name>A0A016WLK8_9BILA</name>
<dbReference type="Proteomes" id="UP000024635">
    <property type="component" value="Unassembled WGS sequence"/>
</dbReference>
<comment type="caution">
    <text evidence="1">The sequence shown here is derived from an EMBL/GenBank/DDBJ whole genome shotgun (WGS) entry which is preliminary data.</text>
</comment>
<accession>A0A016WLK8</accession>
<keyword evidence="2" id="KW-1185">Reference proteome</keyword>
<reference evidence="2" key="1">
    <citation type="journal article" date="2015" name="Nat. Genet.">
        <title>The genome and transcriptome of the zoonotic hookworm Ancylostoma ceylanicum identify infection-specific gene families.</title>
        <authorList>
            <person name="Schwarz E.M."/>
            <person name="Hu Y."/>
            <person name="Antoshechkin I."/>
            <person name="Miller M.M."/>
            <person name="Sternberg P.W."/>
            <person name="Aroian R.V."/>
        </authorList>
    </citation>
    <scope>NUCLEOTIDE SEQUENCE</scope>
    <source>
        <strain evidence="2">HY135</strain>
    </source>
</reference>
<proteinExistence type="predicted"/>
<organism evidence="1 2">
    <name type="scientific">Ancylostoma ceylanicum</name>
    <dbReference type="NCBI Taxonomy" id="53326"/>
    <lineage>
        <taxon>Eukaryota</taxon>
        <taxon>Metazoa</taxon>
        <taxon>Ecdysozoa</taxon>
        <taxon>Nematoda</taxon>
        <taxon>Chromadorea</taxon>
        <taxon>Rhabditida</taxon>
        <taxon>Rhabditina</taxon>
        <taxon>Rhabditomorpha</taxon>
        <taxon>Strongyloidea</taxon>
        <taxon>Ancylostomatidae</taxon>
        <taxon>Ancylostomatinae</taxon>
        <taxon>Ancylostoma</taxon>
    </lineage>
</organism>
<evidence type="ECO:0000313" key="2">
    <source>
        <dbReference type="Proteomes" id="UP000024635"/>
    </source>
</evidence>
<gene>
    <name evidence="1" type="primary">Acey_s0626.g820</name>
    <name evidence="1" type="ORF">Y032_0626g820</name>
</gene>
<evidence type="ECO:0000313" key="1">
    <source>
        <dbReference type="EMBL" id="EYC40162.1"/>
    </source>
</evidence>